<sequence>MGAFGNGSMLELGTLIGGSHVGPSQFDYLLTLIRSKGELPAFISLPVAMVGIPPLFIVVGFAVGFVFLSVFFLFKQRSQSTVSVQTSIEKLTLEVPEATEFEDGSRKQVTVFFGTQTGTSENFAKAFAEEGKARYANKVGFKVVDVDLYAADNEQYEQKLKKESLAVFMLATYGDGEPTDNAARFYKWLVEVEENEKTNWFSALNYAVFALGNRQYEHFNKVGLIVDAALTRQGAKRLVACGLGDDDKCIEDDFSAWLEQLWPELDLLLRDTDMDASPATPYIAAIPEYRVMFHEQSSSPYLPEAADNYGESLYDAANPCSANVAVRRELHTPLSDRSCTHLEFDISNTALAYETGDHVGVFAENMSEVVQEAGRLLGLPLNTVFSLHEDHEDGRPLAGAAGSLPSPFPSPLTLQTALARYADLLSPPRKAVLAVLASCASDPVEAERLRHLSSSKGKDDYAVYISETQRSLLEVISEFPSVKLPLGIFFAAVAPRLQPRFYSISSSPKLAPSRIHVSCALVHGRTPTGRIHRGVCSTWMKNSTPGDGAMNMCSSAPIFVRKSNFKLPSDPAVPIVMIGPGTGLAPFRAFLQERSSIQDSGTMVGTAVLFFGCRSREQDFIYKEELSAYVEKGTVTDLIVAFSREGPAKEYVQDKMIEQASTLWKLISSGAYVYVCGDAKGMAKDVHRALHMIVQEQGLLNEIDAEALVNKMQMDGRYLRDVW</sequence>
<keyword evidence="2" id="KW-1185">Reference proteome</keyword>
<comment type="caution">
    <text evidence="1">The sequence shown here is derived from an EMBL/GenBank/DDBJ whole genome shotgun (WGS) entry which is preliminary data.</text>
</comment>
<organism evidence="1 2">
    <name type="scientific">Diphasiastrum complanatum</name>
    <name type="common">Issler's clubmoss</name>
    <name type="synonym">Lycopodium complanatum</name>
    <dbReference type="NCBI Taxonomy" id="34168"/>
    <lineage>
        <taxon>Eukaryota</taxon>
        <taxon>Viridiplantae</taxon>
        <taxon>Streptophyta</taxon>
        <taxon>Embryophyta</taxon>
        <taxon>Tracheophyta</taxon>
        <taxon>Lycopodiopsida</taxon>
        <taxon>Lycopodiales</taxon>
        <taxon>Lycopodiaceae</taxon>
        <taxon>Lycopodioideae</taxon>
        <taxon>Diphasiastrum</taxon>
    </lineage>
</organism>
<protein>
    <submittedName>
        <fullName evidence="1">Uncharacterized protein</fullName>
    </submittedName>
</protein>
<accession>A0ACC2DZB0</accession>
<dbReference type="Proteomes" id="UP001162992">
    <property type="component" value="Chromosome 4"/>
</dbReference>
<gene>
    <name evidence="1" type="ORF">O6H91_04G086600</name>
</gene>
<proteinExistence type="predicted"/>
<evidence type="ECO:0000313" key="1">
    <source>
        <dbReference type="EMBL" id="KAJ7559478.1"/>
    </source>
</evidence>
<reference evidence="2" key="1">
    <citation type="journal article" date="2024" name="Proc. Natl. Acad. Sci. U.S.A.">
        <title>Extraordinary preservation of gene collinearity over three hundred million years revealed in homosporous lycophytes.</title>
        <authorList>
            <person name="Li C."/>
            <person name="Wickell D."/>
            <person name="Kuo L.Y."/>
            <person name="Chen X."/>
            <person name="Nie B."/>
            <person name="Liao X."/>
            <person name="Peng D."/>
            <person name="Ji J."/>
            <person name="Jenkins J."/>
            <person name="Williams M."/>
            <person name="Shu S."/>
            <person name="Plott C."/>
            <person name="Barry K."/>
            <person name="Rajasekar S."/>
            <person name="Grimwood J."/>
            <person name="Han X."/>
            <person name="Sun S."/>
            <person name="Hou Z."/>
            <person name="He W."/>
            <person name="Dai G."/>
            <person name="Sun C."/>
            <person name="Schmutz J."/>
            <person name="Leebens-Mack J.H."/>
            <person name="Li F.W."/>
            <person name="Wang L."/>
        </authorList>
    </citation>
    <scope>NUCLEOTIDE SEQUENCE [LARGE SCALE GENOMIC DNA]</scope>
    <source>
        <strain evidence="2">cv. PW_Plant_1</strain>
    </source>
</reference>
<dbReference type="EMBL" id="CM055095">
    <property type="protein sequence ID" value="KAJ7559478.1"/>
    <property type="molecule type" value="Genomic_DNA"/>
</dbReference>
<name>A0ACC2DZB0_DIPCM</name>
<evidence type="ECO:0000313" key="2">
    <source>
        <dbReference type="Proteomes" id="UP001162992"/>
    </source>
</evidence>